<feature type="compositionally biased region" description="Basic and acidic residues" evidence="1">
    <location>
        <begin position="141"/>
        <end position="151"/>
    </location>
</feature>
<keyword evidence="3" id="KW-1185">Reference proteome</keyword>
<reference evidence="2 3" key="1">
    <citation type="submission" date="2016-04" db="EMBL/GenBank/DDBJ databases">
        <title>First whole genome shotgun sequence of the bacterium Enteractinococcus sp. strain UASWS1574.</title>
        <authorList>
            <person name="Crovadore J."/>
            <person name="Chablais R."/>
            <person name="Lefort F."/>
        </authorList>
    </citation>
    <scope>NUCLEOTIDE SEQUENCE [LARGE SCALE GENOMIC DNA]</scope>
    <source>
        <strain evidence="2 3">UASWS1574</strain>
    </source>
</reference>
<gene>
    <name evidence="2" type="ORF">A6F49_06995</name>
</gene>
<dbReference type="EMBL" id="LXEY01000012">
    <property type="protein sequence ID" value="OAV62447.1"/>
    <property type="molecule type" value="Genomic_DNA"/>
</dbReference>
<dbReference type="SUPFAM" id="SSF46689">
    <property type="entry name" value="Homeodomain-like"/>
    <property type="match status" value="1"/>
</dbReference>
<organism evidence="2 3">
    <name type="scientific">Enteractinococcus helveticum</name>
    <dbReference type="NCBI Taxonomy" id="1837282"/>
    <lineage>
        <taxon>Bacteria</taxon>
        <taxon>Bacillati</taxon>
        <taxon>Actinomycetota</taxon>
        <taxon>Actinomycetes</taxon>
        <taxon>Micrococcales</taxon>
        <taxon>Micrococcaceae</taxon>
    </lineage>
</organism>
<evidence type="ECO:0000313" key="3">
    <source>
        <dbReference type="Proteomes" id="UP000078292"/>
    </source>
</evidence>
<feature type="region of interest" description="Disordered" evidence="1">
    <location>
        <begin position="129"/>
        <end position="151"/>
    </location>
</feature>
<proteinExistence type="predicted"/>
<accession>A0A1B7M1G7</accession>
<dbReference type="AlphaFoldDB" id="A0A1B7M1G7"/>
<name>A0A1B7M1G7_9MICC</name>
<dbReference type="InterPro" id="IPR009057">
    <property type="entry name" value="Homeodomain-like_sf"/>
</dbReference>
<evidence type="ECO:0000313" key="2">
    <source>
        <dbReference type="EMBL" id="OAV62447.1"/>
    </source>
</evidence>
<comment type="caution">
    <text evidence="2">The sequence shown here is derived from an EMBL/GenBank/DDBJ whole genome shotgun (WGS) entry which is preliminary data.</text>
</comment>
<evidence type="ECO:0008006" key="4">
    <source>
        <dbReference type="Google" id="ProtNLM"/>
    </source>
</evidence>
<protein>
    <recommendedName>
        <fullName evidence="4">Transposase</fullName>
    </recommendedName>
</protein>
<dbReference type="RefSeq" id="WP_052504725.1">
    <property type="nucleotide sequence ID" value="NZ_LXEY01000012.1"/>
</dbReference>
<sequence>MVTPLSPAVRRKIIAFDPADPDAVTVSEFCKTLKISRRSFYTIRTRYAEESQAALHPRSSAPHTTQRVYDESVTRVLLAARADLKSRGWDYGPMSIRFEIAIEQLLDPPIPSVSTIARLLRAAGAVEANPKKRPKSSYVRFQRDQVRSSTF</sequence>
<dbReference type="OrthoDB" id="52928at2"/>
<dbReference type="Proteomes" id="UP000078292">
    <property type="component" value="Unassembled WGS sequence"/>
</dbReference>
<evidence type="ECO:0000256" key="1">
    <source>
        <dbReference type="SAM" id="MobiDB-lite"/>
    </source>
</evidence>